<reference evidence="6 7" key="1">
    <citation type="submission" date="2023-04" db="EMBL/GenBank/DDBJ databases">
        <title>Genome sequence of Halobacillus naozhouensis KACC 21980.</title>
        <authorList>
            <person name="Kim S."/>
            <person name="Heo J."/>
            <person name="Kwon S.-W."/>
        </authorList>
    </citation>
    <scope>NUCLEOTIDE SEQUENCE [LARGE SCALE GENOMIC DNA]</scope>
    <source>
        <strain evidence="6 7">KCTC 13234</strain>
    </source>
</reference>
<dbReference type="Gene3D" id="3.40.930.10">
    <property type="entry name" value="Mannitol-specific EII, Chain A"/>
    <property type="match status" value="1"/>
</dbReference>
<dbReference type="Gene3D" id="3.40.50.2300">
    <property type="match status" value="1"/>
</dbReference>
<dbReference type="InterPro" id="IPR050661">
    <property type="entry name" value="BglG_antiterminators"/>
</dbReference>
<accession>A0ABY8IZY8</accession>
<feature type="domain" description="PTS EIIA type-2" evidence="3">
    <location>
        <begin position="500"/>
        <end position="638"/>
    </location>
</feature>
<sequence length="638" mass="73297">MNDRQKELVRILILNTNEFTHVHDLADSLRCSEKTVRNDLKVIEEFLKEYPAAALNRKPGVGIRLLVEPEEKSRLFDRLSQTEPKSQEDRLIEITYQLLVSQKPVTLGDLSRQYFTNKSTVKGDLNEVARWLERFDLELVSRQRLGHVVKGEELQKRNALARLPELASSHSSTSKEMLSLFSSYEVKVVRKLLRDMQHHFSVFSTAGDYESMLIHTLVMIKRTTQRSPITLDESEGNSVFHTEEYGMADWFLKRLERVLRVVFPEEERIYFTRHLISSKRTPRSSKKASNRLIEDMVDRLISRMENFTMIDFSDDQTLKDGLYTHLESTIHRLHYGFTIHNPMLEEIKKMYPYMFRMVVLALEEVAPPYKLIIPEDEAAYIVLHFQASVERLQKQRNKVKKVLIVCDLGVGMSHLLQAKLEQTYKGFDIIDCVGMWEIEAVLAKQPIDLIISTKSLQHQTLPVIVVSPLLEGEDKQRLDQFLKSIVQDSSSEQDSGAIDRFVEDELIYLGVHLEHRFKVVELLANGLVKKGSVTQSFPHSALLRERSSATSIGGGIAIPHAHPEEVLHSTVAVAVLQEPLEWGHEYVSVVFLLAMTKQDRSLIKPLIQGIANMSEDPDLIQNLKEAQDLSSIRQILRQ</sequence>
<dbReference type="Gene3D" id="1.10.1790.10">
    <property type="entry name" value="PRD domain"/>
    <property type="match status" value="2"/>
</dbReference>
<dbReference type="CDD" id="cd05568">
    <property type="entry name" value="PTS_IIB_bgl_like"/>
    <property type="match status" value="1"/>
</dbReference>
<dbReference type="Proteomes" id="UP001221597">
    <property type="component" value="Chromosome"/>
</dbReference>
<keyword evidence="1" id="KW-0808">Transferase</keyword>
<dbReference type="InterPro" id="IPR013011">
    <property type="entry name" value="PTS_EIIB_2"/>
</dbReference>
<dbReference type="InterPro" id="IPR011608">
    <property type="entry name" value="PRD"/>
</dbReference>
<dbReference type="SUPFAM" id="SSF55804">
    <property type="entry name" value="Phoshotransferase/anion transport protein"/>
    <property type="match status" value="1"/>
</dbReference>
<dbReference type="PROSITE" id="PS51372">
    <property type="entry name" value="PRD_2"/>
    <property type="match status" value="2"/>
</dbReference>
<proteinExistence type="predicted"/>
<evidence type="ECO:0000259" key="4">
    <source>
        <dbReference type="PROSITE" id="PS51099"/>
    </source>
</evidence>
<dbReference type="EMBL" id="CP121671">
    <property type="protein sequence ID" value="WFT74075.1"/>
    <property type="molecule type" value="Genomic_DNA"/>
</dbReference>
<dbReference type="Gene3D" id="1.10.10.10">
    <property type="entry name" value="Winged helix-like DNA-binding domain superfamily/Winged helix DNA-binding domain"/>
    <property type="match status" value="2"/>
</dbReference>
<dbReference type="Pfam" id="PF00359">
    <property type="entry name" value="PTS_EIIA_2"/>
    <property type="match status" value="1"/>
</dbReference>
<dbReference type="InterPro" id="IPR002178">
    <property type="entry name" value="PTS_EIIA_type-2_dom"/>
</dbReference>
<dbReference type="InterPro" id="IPR036095">
    <property type="entry name" value="PTS_EIIB-like_sf"/>
</dbReference>
<dbReference type="SUPFAM" id="SSF52794">
    <property type="entry name" value="PTS system IIB component-like"/>
    <property type="match status" value="1"/>
</dbReference>
<dbReference type="InterPro" id="IPR016152">
    <property type="entry name" value="PTrfase/Anion_transptr"/>
</dbReference>
<evidence type="ECO:0000256" key="2">
    <source>
        <dbReference type="ARBA" id="ARBA00022737"/>
    </source>
</evidence>
<evidence type="ECO:0000313" key="6">
    <source>
        <dbReference type="EMBL" id="WFT74075.1"/>
    </source>
</evidence>
<dbReference type="RefSeq" id="WP_283076079.1">
    <property type="nucleotide sequence ID" value="NZ_CP121671.1"/>
</dbReference>
<feature type="domain" description="PRD" evidence="5">
    <location>
        <begin position="288"/>
        <end position="395"/>
    </location>
</feature>
<dbReference type="InterPro" id="IPR013196">
    <property type="entry name" value="HTH_11"/>
</dbReference>
<protein>
    <submittedName>
        <fullName evidence="6">BglG family transcription antiterminator</fullName>
    </submittedName>
</protein>
<keyword evidence="2" id="KW-0677">Repeat</keyword>
<dbReference type="PROSITE" id="PS51099">
    <property type="entry name" value="PTS_EIIB_TYPE_2"/>
    <property type="match status" value="1"/>
</dbReference>
<dbReference type="CDD" id="cd00211">
    <property type="entry name" value="PTS_IIA_fru"/>
    <property type="match status" value="1"/>
</dbReference>
<dbReference type="InterPro" id="IPR036388">
    <property type="entry name" value="WH-like_DNA-bd_sf"/>
</dbReference>
<dbReference type="PROSITE" id="PS51094">
    <property type="entry name" value="PTS_EIIA_TYPE_2"/>
    <property type="match status" value="1"/>
</dbReference>
<dbReference type="PANTHER" id="PTHR30185">
    <property type="entry name" value="CRYPTIC BETA-GLUCOSIDE BGL OPERON ANTITERMINATOR"/>
    <property type="match status" value="1"/>
</dbReference>
<evidence type="ECO:0000259" key="3">
    <source>
        <dbReference type="PROSITE" id="PS51094"/>
    </source>
</evidence>
<organism evidence="6 7">
    <name type="scientific">Halobacillus naozhouensis</name>
    <dbReference type="NCBI Taxonomy" id="554880"/>
    <lineage>
        <taxon>Bacteria</taxon>
        <taxon>Bacillati</taxon>
        <taxon>Bacillota</taxon>
        <taxon>Bacilli</taxon>
        <taxon>Bacillales</taxon>
        <taxon>Bacillaceae</taxon>
        <taxon>Halobacillus</taxon>
    </lineage>
</organism>
<name>A0ABY8IZY8_9BACI</name>
<dbReference type="PROSITE" id="PS00372">
    <property type="entry name" value="PTS_EIIA_TYPE_2_HIS"/>
    <property type="match status" value="1"/>
</dbReference>
<feature type="domain" description="PRD" evidence="5">
    <location>
        <begin position="180"/>
        <end position="285"/>
    </location>
</feature>
<feature type="domain" description="PTS EIIB type-2" evidence="4">
    <location>
        <begin position="400"/>
        <end position="490"/>
    </location>
</feature>
<keyword evidence="7" id="KW-1185">Reference proteome</keyword>
<dbReference type="Pfam" id="PF00874">
    <property type="entry name" value="PRD"/>
    <property type="match status" value="2"/>
</dbReference>
<dbReference type="Pfam" id="PF08279">
    <property type="entry name" value="HTH_11"/>
    <property type="match status" value="1"/>
</dbReference>
<dbReference type="SUPFAM" id="SSF63520">
    <property type="entry name" value="PTS-regulatory domain, PRD"/>
    <property type="match status" value="2"/>
</dbReference>
<gene>
    <name evidence="6" type="ORF">P9989_17130</name>
</gene>
<evidence type="ECO:0000259" key="5">
    <source>
        <dbReference type="PROSITE" id="PS51372"/>
    </source>
</evidence>
<dbReference type="PANTHER" id="PTHR30185:SF12">
    <property type="entry name" value="TRANSCRIPTIONAL REGULATOR MANR"/>
    <property type="match status" value="1"/>
</dbReference>
<evidence type="ECO:0000313" key="7">
    <source>
        <dbReference type="Proteomes" id="UP001221597"/>
    </source>
</evidence>
<evidence type="ECO:0000256" key="1">
    <source>
        <dbReference type="ARBA" id="ARBA00022679"/>
    </source>
</evidence>
<dbReference type="InterPro" id="IPR036634">
    <property type="entry name" value="PRD_sf"/>
</dbReference>